<accession>A0A369W580</accession>
<dbReference type="AlphaFoldDB" id="A0A369W580"/>
<dbReference type="Gene3D" id="1.10.8.60">
    <property type="match status" value="1"/>
</dbReference>
<evidence type="ECO:0000256" key="6">
    <source>
        <dbReference type="ARBA" id="ARBA00034754"/>
    </source>
</evidence>
<dbReference type="NCBIfam" id="TIGR01128">
    <property type="entry name" value="holA"/>
    <property type="match status" value="1"/>
</dbReference>
<proteinExistence type="inferred from homology"/>
<dbReference type="PANTHER" id="PTHR34388:SF1">
    <property type="entry name" value="DNA POLYMERASE III SUBUNIT DELTA"/>
    <property type="match status" value="1"/>
</dbReference>
<dbReference type="InterPro" id="IPR027417">
    <property type="entry name" value="P-loop_NTPase"/>
</dbReference>
<evidence type="ECO:0000256" key="3">
    <source>
        <dbReference type="ARBA" id="ARBA00022695"/>
    </source>
</evidence>
<evidence type="ECO:0000313" key="8">
    <source>
        <dbReference type="EMBL" id="RDE08520.1"/>
    </source>
</evidence>
<comment type="caution">
    <text evidence="8">The sequence shown here is derived from an EMBL/GenBank/DDBJ whole genome shotgun (WGS) entry which is preliminary data.</text>
</comment>
<keyword evidence="9" id="KW-1185">Reference proteome</keyword>
<evidence type="ECO:0000256" key="5">
    <source>
        <dbReference type="ARBA" id="ARBA00022932"/>
    </source>
</evidence>
<keyword evidence="2 8" id="KW-0808">Transferase</keyword>
<evidence type="ECO:0000256" key="7">
    <source>
        <dbReference type="ARBA" id="ARBA00049244"/>
    </source>
</evidence>
<dbReference type="PANTHER" id="PTHR34388">
    <property type="entry name" value="DNA POLYMERASE III SUBUNIT DELTA"/>
    <property type="match status" value="1"/>
</dbReference>
<dbReference type="GO" id="GO:0006261">
    <property type="term" value="P:DNA-templated DNA replication"/>
    <property type="evidence" value="ECO:0007669"/>
    <property type="project" value="TreeGrafter"/>
</dbReference>
<dbReference type="Gene3D" id="3.40.50.300">
    <property type="entry name" value="P-loop containing nucleotide triphosphate hydrolases"/>
    <property type="match status" value="1"/>
</dbReference>
<dbReference type="OrthoDB" id="9804983at2"/>
<organism evidence="8 9">
    <name type="scientific">Pelagibacterium lacus</name>
    <dbReference type="NCBI Taxonomy" id="2282655"/>
    <lineage>
        <taxon>Bacteria</taxon>
        <taxon>Pseudomonadati</taxon>
        <taxon>Pseudomonadota</taxon>
        <taxon>Alphaproteobacteria</taxon>
        <taxon>Hyphomicrobiales</taxon>
        <taxon>Devosiaceae</taxon>
        <taxon>Pelagibacterium</taxon>
    </lineage>
</organism>
<reference evidence="9" key="1">
    <citation type="submission" date="2018-07" db="EMBL/GenBank/DDBJ databases">
        <authorList>
            <person name="Liu B.-T."/>
            <person name="Du Z."/>
        </authorList>
    </citation>
    <scope>NUCLEOTIDE SEQUENCE [LARGE SCALE GENOMIC DNA]</scope>
    <source>
        <strain evidence="9">XYN52</strain>
    </source>
</reference>
<evidence type="ECO:0000256" key="4">
    <source>
        <dbReference type="ARBA" id="ARBA00022705"/>
    </source>
</evidence>
<comment type="catalytic activity">
    <reaction evidence="7">
        <text>DNA(n) + a 2'-deoxyribonucleoside 5'-triphosphate = DNA(n+1) + diphosphate</text>
        <dbReference type="Rhea" id="RHEA:22508"/>
        <dbReference type="Rhea" id="RHEA-COMP:17339"/>
        <dbReference type="Rhea" id="RHEA-COMP:17340"/>
        <dbReference type="ChEBI" id="CHEBI:33019"/>
        <dbReference type="ChEBI" id="CHEBI:61560"/>
        <dbReference type="ChEBI" id="CHEBI:173112"/>
        <dbReference type="EC" id="2.7.7.7"/>
    </reaction>
</comment>
<comment type="similarity">
    <text evidence="6">Belongs to the DNA polymerase HolA subunit family.</text>
</comment>
<protein>
    <recommendedName>
        <fullName evidence="1">DNA-directed DNA polymerase</fullName>
        <ecNumber evidence="1">2.7.7.7</ecNumber>
    </recommendedName>
</protein>
<keyword evidence="4" id="KW-0235">DNA replication</keyword>
<dbReference type="RefSeq" id="WP_114646216.1">
    <property type="nucleotide sequence ID" value="NZ_QQNH01000015.1"/>
</dbReference>
<dbReference type="GO" id="GO:0003887">
    <property type="term" value="F:DNA-directed DNA polymerase activity"/>
    <property type="evidence" value="ECO:0007669"/>
    <property type="project" value="UniProtKB-KW"/>
</dbReference>
<dbReference type="SUPFAM" id="SSF52540">
    <property type="entry name" value="P-loop containing nucleoside triphosphate hydrolases"/>
    <property type="match status" value="1"/>
</dbReference>
<dbReference type="Proteomes" id="UP000253759">
    <property type="component" value="Unassembled WGS sequence"/>
</dbReference>
<evidence type="ECO:0000256" key="1">
    <source>
        <dbReference type="ARBA" id="ARBA00012417"/>
    </source>
</evidence>
<sequence length="340" mass="36711">MTALKGRDIEKFLSAPDLPVGWVLVYGPDAGLVSENAARLARHYAGDPPNPESLETLHMSEVDADPQRLGILARSPSLFGGGTVIRIRAASNKLTPTLVELLDENAQVVFIVEGGDLKPSDSLRKQAESRRDARALPCYADTNQTLEALIRQTFAAANIGLESDLVPLLRDLLGNDRQITRQELEKLVLFAGPGGRLSREDVLRLCGDNAALAIDQVIDAIALGHARRFDDAVTRAVSAGNDIQRLLIVAQQHFARLRAMRAEIDAGQGVDQVIGRAAPRIHFSRKAAVEQQLRLWSDDSLAAVGNRLHAAIADSRKSGAMAPSIARHALLAVCMAAARR</sequence>
<name>A0A369W580_9HYPH</name>
<dbReference type="EC" id="2.7.7.7" evidence="1"/>
<dbReference type="GO" id="GO:0003677">
    <property type="term" value="F:DNA binding"/>
    <property type="evidence" value="ECO:0007669"/>
    <property type="project" value="InterPro"/>
</dbReference>
<evidence type="ECO:0000256" key="2">
    <source>
        <dbReference type="ARBA" id="ARBA00022679"/>
    </source>
</evidence>
<keyword evidence="5" id="KW-0239">DNA-directed DNA polymerase</keyword>
<gene>
    <name evidence="8" type="primary">holA</name>
    <name evidence="8" type="ORF">DVH29_10930</name>
</gene>
<dbReference type="InterPro" id="IPR008921">
    <property type="entry name" value="DNA_pol3_clamp-load_cplx_C"/>
</dbReference>
<dbReference type="GO" id="GO:0009360">
    <property type="term" value="C:DNA polymerase III complex"/>
    <property type="evidence" value="ECO:0007669"/>
    <property type="project" value="TreeGrafter"/>
</dbReference>
<dbReference type="EMBL" id="QQNH01000015">
    <property type="protein sequence ID" value="RDE08520.1"/>
    <property type="molecule type" value="Genomic_DNA"/>
</dbReference>
<evidence type="ECO:0000313" key="9">
    <source>
        <dbReference type="Proteomes" id="UP000253759"/>
    </source>
</evidence>
<dbReference type="SUPFAM" id="SSF48019">
    <property type="entry name" value="post-AAA+ oligomerization domain-like"/>
    <property type="match status" value="1"/>
</dbReference>
<dbReference type="InterPro" id="IPR005790">
    <property type="entry name" value="DNA_polIII_delta"/>
</dbReference>
<keyword evidence="3 8" id="KW-0548">Nucleotidyltransferase</keyword>